<comment type="caution">
    <text evidence="3">The sequence shown here is derived from an EMBL/GenBank/DDBJ whole genome shotgun (WGS) entry which is preliminary data.</text>
</comment>
<dbReference type="AlphaFoldDB" id="A0AAD5V536"/>
<feature type="compositionally biased region" description="Basic residues" evidence="1">
    <location>
        <begin position="133"/>
        <end position="155"/>
    </location>
</feature>
<name>A0AAD5V536_9APHY</name>
<keyword evidence="2" id="KW-0812">Transmembrane</keyword>
<dbReference type="Proteomes" id="UP001212997">
    <property type="component" value="Unassembled WGS sequence"/>
</dbReference>
<gene>
    <name evidence="3" type="ORF">NLI96_g4330</name>
</gene>
<feature type="region of interest" description="Disordered" evidence="1">
    <location>
        <begin position="133"/>
        <end position="174"/>
    </location>
</feature>
<feature type="transmembrane region" description="Helical" evidence="2">
    <location>
        <begin position="24"/>
        <end position="46"/>
    </location>
</feature>
<organism evidence="3 4">
    <name type="scientific">Meripilus lineatus</name>
    <dbReference type="NCBI Taxonomy" id="2056292"/>
    <lineage>
        <taxon>Eukaryota</taxon>
        <taxon>Fungi</taxon>
        <taxon>Dikarya</taxon>
        <taxon>Basidiomycota</taxon>
        <taxon>Agaricomycotina</taxon>
        <taxon>Agaricomycetes</taxon>
        <taxon>Polyporales</taxon>
        <taxon>Meripilaceae</taxon>
        <taxon>Meripilus</taxon>
    </lineage>
</organism>
<keyword evidence="2" id="KW-1133">Transmembrane helix</keyword>
<evidence type="ECO:0000313" key="4">
    <source>
        <dbReference type="Proteomes" id="UP001212997"/>
    </source>
</evidence>
<protein>
    <submittedName>
        <fullName evidence="3">Uncharacterized protein</fullName>
    </submittedName>
</protein>
<evidence type="ECO:0000256" key="1">
    <source>
        <dbReference type="SAM" id="MobiDB-lite"/>
    </source>
</evidence>
<keyword evidence="4" id="KW-1185">Reference proteome</keyword>
<dbReference type="EMBL" id="JANAWD010000125">
    <property type="protein sequence ID" value="KAJ3486317.1"/>
    <property type="molecule type" value="Genomic_DNA"/>
</dbReference>
<sequence>MALTGGAASNSIYQGRKPNTMSRWMFFGIALGLFVLLIVVLSAFCLRNRLGRRVSFPEGTDLNANHARNARPRHKRLKVSGKRPVLHDIYLDRVHTDWASSKYDDKSIQSPWELPFEEKSFWRDLMPLTVSRAKRPKFRARSRSRSRPRSPRHPLRRPEAQIPTDVSPDNPEDVETFVSPPEAHSIFTNFPSHSTSNLVEQKSMHVAVLIAMPSAPARRPYTSHDSTRLPSVEIGCTHVPILSKKRRRDLSLGRVMTS</sequence>
<keyword evidence="2" id="KW-0472">Membrane</keyword>
<evidence type="ECO:0000256" key="2">
    <source>
        <dbReference type="SAM" id="Phobius"/>
    </source>
</evidence>
<reference evidence="3" key="1">
    <citation type="submission" date="2022-07" db="EMBL/GenBank/DDBJ databases">
        <title>Genome Sequence of Physisporinus lineatus.</title>
        <authorList>
            <person name="Buettner E."/>
        </authorList>
    </citation>
    <scope>NUCLEOTIDE SEQUENCE</scope>
    <source>
        <strain evidence="3">VT162</strain>
    </source>
</reference>
<accession>A0AAD5V536</accession>
<proteinExistence type="predicted"/>
<evidence type="ECO:0000313" key="3">
    <source>
        <dbReference type="EMBL" id="KAJ3486317.1"/>
    </source>
</evidence>